<evidence type="ECO:0000256" key="2">
    <source>
        <dbReference type="SAM" id="MobiDB-lite"/>
    </source>
</evidence>
<feature type="coiled-coil region" evidence="1">
    <location>
        <begin position="152"/>
        <end position="214"/>
    </location>
</feature>
<dbReference type="AlphaFoldDB" id="B6Q806"/>
<dbReference type="EMBL" id="DS995899">
    <property type="protein sequence ID" value="EEA27773.1"/>
    <property type="molecule type" value="Genomic_DNA"/>
</dbReference>
<feature type="region of interest" description="Disordered" evidence="2">
    <location>
        <begin position="1"/>
        <end position="25"/>
    </location>
</feature>
<reference evidence="4" key="1">
    <citation type="journal article" date="2015" name="Genome Announc.">
        <title>Genome sequence of the AIDS-associated pathogen Penicillium marneffei (ATCC18224) and its near taxonomic relative Talaromyces stipitatus (ATCC10500).</title>
        <authorList>
            <person name="Nierman W.C."/>
            <person name="Fedorova-Abrams N.D."/>
            <person name="Andrianopoulos A."/>
        </authorList>
    </citation>
    <scope>NUCLEOTIDE SEQUENCE [LARGE SCALE GENOMIC DNA]</scope>
    <source>
        <strain evidence="4">ATCC 18224 / CBS 334.59 / QM 7333</strain>
    </source>
</reference>
<evidence type="ECO:0000313" key="3">
    <source>
        <dbReference type="EMBL" id="EEA27773.1"/>
    </source>
</evidence>
<dbReference type="OrthoDB" id="4225994at2759"/>
<gene>
    <name evidence="3" type="ORF">PMAA_026210</name>
</gene>
<organism evidence="3 4">
    <name type="scientific">Talaromyces marneffei (strain ATCC 18224 / CBS 334.59 / QM 7333)</name>
    <name type="common">Penicillium marneffei</name>
    <dbReference type="NCBI Taxonomy" id="441960"/>
    <lineage>
        <taxon>Eukaryota</taxon>
        <taxon>Fungi</taxon>
        <taxon>Dikarya</taxon>
        <taxon>Ascomycota</taxon>
        <taxon>Pezizomycotina</taxon>
        <taxon>Eurotiomycetes</taxon>
        <taxon>Eurotiomycetidae</taxon>
        <taxon>Eurotiales</taxon>
        <taxon>Trichocomaceae</taxon>
        <taxon>Talaromyces</taxon>
        <taxon>Talaromyces sect. Talaromyces</taxon>
    </lineage>
</organism>
<protein>
    <submittedName>
        <fullName evidence="3">Uncharacterized protein</fullName>
    </submittedName>
</protein>
<dbReference type="Proteomes" id="UP000001294">
    <property type="component" value="Unassembled WGS sequence"/>
</dbReference>
<keyword evidence="1" id="KW-0175">Coiled coil</keyword>
<dbReference type="HOGENOM" id="CLU_1058360_0_0_1"/>
<feature type="region of interest" description="Disordered" evidence="2">
    <location>
        <begin position="66"/>
        <end position="91"/>
    </location>
</feature>
<proteinExistence type="predicted"/>
<sequence length="278" mass="32001">MKTINNELEMEKSVAMSESPAHSYSKFDTKEHIRCKKTSVGSSLQLRHKATITSFPFDPPFGFQLTNPSSENKVEDKEEAEPISPSSVYADQSFSSTSNVCESVHENQHWHQHQNQLQPQCFSPTTSADSSDHNIHEYSFYTNEVSNLKFQVIELEYINASLENKVRKYRDEIRLFKQDIKGYKLDGRQLAELLMEKEDEIETLHKKITQLLNQDCLPSPPRSTPSSMNGGSYNRYGHITDVSIKQYDFVRNESGRNHGHVAEQIGHAETDNKPQWWM</sequence>
<evidence type="ECO:0000256" key="1">
    <source>
        <dbReference type="SAM" id="Coils"/>
    </source>
</evidence>
<name>B6Q806_TALMQ</name>
<accession>B6Q806</accession>
<evidence type="ECO:0000313" key="4">
    <source>
        <dbReference type="Proteomes" id="UP000001294"/>
    </source>
</evidence>
<dbReference type="VEuPathDB" id="FungiDB:PMAA_026210"/>
<keyword evidence="4" id="KW-1185">Reference proteome</keyword>